<evidence type="ECO:0000313" key="2">
    <source>
        <dbReference type="Proteomes" id="UP000596049"/>
    </source>
</evidence>
<proteinExistence type="predicted"/>
<keyword evidence="2" id="KW-1185">Reference proteome</keyword>
<protein>
    <submittedName>
        <fullName evidence="1">Uncharacterized protein</fullName>
    </submittedName>
</protein>
<dbReference type="Proteomes" id="UP000596049">
    <property type="component" value="Chromosome"/>
</dbReference>
<name>A0ABX7AS32_9BACI</name>
<organism evidence="1 2">
    <name type="scientific">Lysinibacillus agricola</name>
    <dbReference type="NCBI Taxonomy" id="2590012"/>
    <lineage>
        <taxon>Bacteria</taxon>
        <taxon>Bacillati</taxon>
        <taxon>Bacillota</taxon>
        <taxon>Bacilli</taxon>
        <taxon>Bacillales</taxon>
        <taxon>Bacillaceae</taxon>
        <taxon>Lysinibacillus</taxon>
    </lineage>
</organism>
<evidence type="ECO:0000313" key="1">
    <source>
        <dbReference type="EMBL" id="QQP11044.1"/>
    </source>
</evidence>
<gene>
    <name evidence="1" type="ORF">FJQ98_17600</name>
</gene>
<accession>A0ABX7AS32</accession>
<sequence>MIGVNKSPYSLDHGLRREQFSLDIETEEKIQRADKIILVNKGTNNPDQRLKVLLEHFILTGQIQKLVLCHTHMDTFKGSEFKKESTRQKHVKKNLQQVVTLLEEPQQPAIEALIESASFYFSGLDIQYEENVKNEELSCLIEFLSEEAHSIRLNTDIQFDEKSFMDEFIQQVENYYDLWDKGYLNKHWATVKALNRRYAVLDEYEYQGMNPLNDFKKVLYLVCYNSFCQSLKNNHLDTEERNQIQQQFSQSCAKDINKKANQRLVESKKQQWVSAFNLSGQGSTLDRKTALKNLAQEVYPSTKKQGLISGDDSNGVHFYQELKVIVDVALKEIGQQQPDLSLKIRPFEIQEVHEVK</sequence>
<dbReference type="RefSeq" id="WP_053594947.1">
    <property type="nucleotide sequence ID" value="NZ_CP067341.1"/>
</dbReference>
<dbReference type="EMBL" id="CP067341">
    <property type="protein sequence ID" value="QQP11044.1"/>
    <property type="molecule type" value="Genomic_DNA"/>
</dbReference>
<reference evidence="1 2" key="1">
    <citation type="submission" date="2020-01" db="EMBL/GenBank/DDBJ databases">
        <authorList>
            <person name="Liu G."/>
            <person name="Liu B."/>
        </authorList>
    </citation>
    <scope>NUCLEOTIDE SEQUENCE [LARGE SCALE GENOMIC DNA]</scope>
    <source>
        <strain evidence="1 2">FJAT-51161</strain>
    </source>
</reference>